<dbReference type="GO" id="GO:0046983">
    <property type="term" value="F:protein dimerization activity"/>
    <property type="evidence" value="ECO:0007669"/>
    <property type="project" value="InterPro"/>
</dbReference>
<dbReference type="SUPFAM" id="SSF53098">
    <property type="entry name" value="Ribonuclease H-like"/>
    <property type="match status" value="1"/>
</dbReference>
<organism evidence="2 3">
    <name type="scientific">Megalurothrips usitatus</name>
    <name type="common">bean blossom thrips</name>
    <dbReference type="NCBI Taxonomy" id="439358"/>
    <lineage>
        <taxon>Eukaryota</taxon>
        <taxon>Metazoa</taxon>
        <taxon>Ecdysozoa</taxon>
        <taxon>Arthropoda</taxon>
        <taxon>Hexapoda</taxon>
        <taxon>Insecta</taxon>
        <taxon>Pterygota</taxon>
        <taxon>Neoptera</taxon>
        <taxon>Paraneoptera</taxon>
        <taxon>Thysanoptera</taxon>
        <taxon>Terebrantia</taxon>
        <taxon>Thripoidea</taxon>
        <taxon>Thripidae</taxon>
        <taxon>Megalurothrips</taxon>
    </lineage>
</organism>
<comment type="caution">
    <text evidence="2">The sequence shown here is derived from an EMBL/GenBank/DDBJ whole genome shotgun (WGS) entry which is preliminary data.</text>
</comment>
<dbReference type="PANTHER" id="PTHR46289">
    <property type="entry name" value="52 KDA REPRESSOR OF THE INHIBITOR OF THE PROTEIN KINASE-LIKE PROTEIN-RELATED"/>
    <property type="match status" value="1"/>
</dbReference>
<name>A0AAV7XST8_9NEOP</name>
<evidence type="ECO:0000259" key="1">
    <source>
        <dbReference type="Pfam" id="PF05699"/>
    </source>
</evidence>
<gene>
    <name evidence="2" type="ORF">ONE63_007331</name>
</gene>
<feature type="domain" description="HAT C-terminal dimerisation" evidence="1">
    <location>
        <begin position="259"/>
        <end position="315"/>
    </location>
</feature>
<dbReference type="PANTHER" id="PTHR46289:SF14">
    <property type="entry name" value="DUF4371 DOMAIN-CONTAINING PROTEIN"/>
    <property type="match status" value="1"/>
</dbReference>
<dbReference type="InterPro" id="IPR052958">
    <property type="entry name" value="IFN-induced_PKR_regulator"/>
</dbReference>
<dbReference type="Proteomes" id="UP001075354">
    <property type="component" value="Chromosome 4"/>
</dbReference>
<evidence type="ECO:0000313" key="3">
    <source>
        <dbReference type="Proteomes" id="UP001075354"/>
    </source>
</evidence>
<keyword evidence="3" id="KW-1185">Reference proteome</keyword>
<accession>A0AAV7XST8</accession>
<sequence>MPKLCETRFIERHDTYLMFRDKLPDIIQVLQEIMEWKEAKAASDAQALILSLTNPSFIVTLACMCDIFSTTLPLANMLQKPSLDVVSASDHVKDVINTLDEKRRQADEVFGVLFMESQEMLEKLGGEMKVPPRVFRRGRSGHPGNENPETYFRQAIFIPILDSICEDIKERFSKDTLDAYGLTVLLPKVVASPSLTPTQRDDQTRAIVTKYWDLFSTSERSFQQTLLGELNLWQRKWVRSASSDLPKDVAATAEACDATMFPVINGLLRILASLPSSTCSAERSFSTLKRLKTYLRNTMTGDRLTGLALLNIHRDIIVNTQNVLERFLKGPRRMV</sequence>
<dbReference type="AlphaFoldDB" id="A0AAV7XST8"/>
<reference evidence="2" key="1">
    <citation type="submission" date="2022-12" db="EMBL/GenBank/DDBJ databases">
        <title>Chromosome-level genome assembly of the bean flower thrips Megalurothrips usitatus.</title>
        <authorList>
            <person name="Ma L."/>
            <person name="Liu Q."/>
            <person name="Li H."/>
            <person name="Cai W."/>
        </authorList>
    </citation>
    <scope>NUCLEOTIDE SEQUENCE</scope>
    <source>
        <strain evidence="2">Cailab_2022a</strain>
    </source>
</reference>
<dbReference type="Pfam" id="PF05699">
    <property type="entry name" value="Dimer_Tnp_hAT"/>
    <property type="match status" value="1"/>
</dbReference>
<evidence type="ECO:0000313" key="2">
    <source>
        <dbReference type="EMBL" id="KAJ1528963.1"/>
    </source>
</evidence>
<dbReference type="EMBL" id="JAPTSV010000004">
    <property type="protein sequence ID" value="KAJ1528963.1"/>
    <property type="molecule type" value="Genomic_DNA"/>
</dbReference>
<proteinExistence type="predicted"/>
<dbReference type="InterPro" id="IPR012337">
    <property type="entry name" value="RNaseH-like_sf"/>
</dbReference>
<dbReference type="InterPro" id="IPR008906">
    <property type="entry name" value="HATC_C_dom"/>
</dbReference>
<protein>
    <recommendedName>
        <fullName evidence="1">HAT C-terminal dimerisation domain-containing protein</fullName>
    </recommendedName>
</protein>